<organism evidence="1 2">
    <name type="scientific">Kineosphaera limosa NBRC 100340</name>
    <dbReference type="NCBI Taxonomy" id="1184609"/>
    <lineage>
        <taxon>Bacteria</taxon>
        <taxon>Bacillati</taxon>
        <taxon>Actinomycetota</taxon>
        <taxon>Actinomycetes</taxon>
        <taxon>Micrococcales</taxon>
        <taxon>Dermatophilaceae</taxon>
        <taxon>Kineosphaera</taxon>
    </lineage>
</organism>
<dbReference type="PANTHER" id="PTHR43393:SF3">
    <property type="entry name" value="LYSINE DECARBOXYLASE-LIKE PROTEIN"/>
    <property type="match status" value="1"/>
</dbReference>
<comment type="caution">
    <text evidence="1">The sequence shown here is derived from an EMBL/GenBank/DDBJ whole genome shotgun (WGS) entry which is preliminary data.</text>
</comment>
<sequence length="364" mass="38507">MDIESVDALRAALAAGTAPAHMRLKGLDLRGNADIFDGHGDFDGLVVLGGLLPPRLGRKLTRAGAIVFPPAPHAPVDPYRGRLYEPQELYAGLLERGYGSTPDALAYAWSRDPALLHDAYVSVLRAIHDAAMGDALDALIDDRAVVGVMGGHNWDRGTDHFTGAARLGFALAQAGMLVATGGGPGAMEAANLGAYATCEDGLTAALELLARVPSFVPTVDDWAGTAFHARELARPVPWEGPPRSVGIPTWFYGHEPPNVFSEHIAKFFSNAVREDGLLSRCRNGIVVLPGRAGTVQEIFQAVTPLFYAVEGSPLPPLVLVGVEHWTRRVPAWQAVQALAAGRGMSEAAHLVDTLEEAAALVGIS</sequence>
<accession>K6VER0</accession>
<dbReference type="Pfam" id="PF18306">
    <property type="entry name" value="LDcluster4"/>
    <property type="match status" value="1"/>
</dbReference>
<dbReference type="EMBL" id="BAHD01000010">
    <property type="protein sequence ID" value="GAB94683.1"/>
    <property type="molecule type" value="Genomic_DNA"/>
</dbReference>
<keyword evidence="2" id="KW-1185">Reference proteome</keyword>
<dbReference type="SUPFAM" id="SSF102405">
    <property type="entry name" value="MCP/YpsA-like"/>
    <property type="match status" value="1"/>
</dbReference>
<proteinExistence type="predicted"/>
<name>K6VER0_9MICO</name>
<dbReference type="InterPro" id="IPR041164">
    <property type="entry name" value="LDcluster4"/>
</dbReference>
<evidence type="ECO:0000313" key="1">
    <source>
        <dbReference type="EMBL" id="GAB94683.1"/>
    </source>
</evidence>
<reference evidence="1 2" key="1">
    <citation type="submission" date="2012-08" db="EMBL/GenBank/DDBJ databases">
        <title>Whole genome shotgun sequence of Kineosphaera limosa NBRC 100340.</title>
        <authorList>
            <person name="Yoshida I."/>
            <person name="Isaki S."/>
            <person name="Hosoyama A."/>
            <person name="Tsuchikane K."/>
            <person name="Katsumata H."/>
            <person name="Ando Y."/>
            <person name="Ohji S."/>
            <person name="Hamada M."/>
            <person name="Tamura T."/>
            <person name="Yamazoe A."/>
            <person name="Yamazaki S."/>
            <person name="Fujita N."/>
        </authorList>
    </citation>
    <scope>NUCLEOTIDE SEQUENCE [LARGE SCALE GENOMIC DNA]</scope>
    <source>
        <strain evidence="1 2">NBRC 100340</strain>
    </source>
</reference>
<dbReference type="OrthoDB" id="9807160at2"/>
<dbReference type="Gene3D" id="3.40.50.450">
    <property type="match status" value="1"/>
</dbReference>
<evidence type="ECO:0000313" key="2">
    <source>
        <dbReference type="Proteomes" id="UP000008366"/>
    </source>
</evidence>
<dbReference type="InterPro" id="IPR052341">
    <property type="entry name" value="LOG_family_nucleotidases"/>
</dbReference>
<evidence type="ECO:0008006" key="3">
    <source>
        <dbReference type="Google" id="ProtNLM"/>
    </source>
</evidence>
<dbReference type="STRING" id="1184609.KILIM_010_00140"/>
<gene>
    <name evidence="1" type="ORF">KILIM_010_00140</name>
</gene>
<dbReference type="PANTHER" id="PTHR43393">
    <property type="entry name" value="CYTOKININ RIBOSIDE 5'-MONOPHOSPHATE PHOSPHORIBOHYDROLASE"/>
    <property type="match status" value="1"/>
</dbReference>
<dbReference type="Proteomes" id="UP000008366">
    <property type="component" value="Unassembled WGS sequence"/>
</dbReference>
<dbReference type="RefSeq" id="WP_006591215.1">
    <property type="nucleotide sequence ID" value="NZ_BAHD01000010.1"/>
</dbReference>
<dbReference type="eggNOG" id="COG1611">
    <property type="taxonomic scope" value="Bacteria"/>
</dbReference>
<protein>
    <recommendedName>
        <fullName evidence="3">Rossmann fold nucleotide-binding protein</fullName>
    </recommendedName>
</protein>
<dbReference type="GO" id="GO:0005829">
    <property type="term" value="C:cytosol"/>
    <property type="evidence" value="ECO:0007669"/>
    <property type="project" value="TreeGrafter"/>
</dbReference>
<dbReference type="AlphaFoldDB" id="K6VER0"/>